<name>A0A226WQ05_CABSO</name>
<dbReference type="EMBL" id="MTHB01000256">
    <property type="protein sequence ID" value="OXC73264.1"/>
    <property type="molecule type" value="Genomic_DNA"/>
</dbReference>
<evidence type="ECO:0000256" key="4">
    <source>
        <dbReference type="ARBA" id="ARBA00023163"/>
    </source>
</evidence>
<dbReference type="eggNOG" id="COG0583">
    <property type="taxonomic scope" value="Bacteria"/>
</dbReference>
<dbReference type="PANTHER" id="PTHR30579:SF7">
    <property type="entry name" value="HTH-TYPE TRANSCRIPTIONAL REGULATOR LRHA-RELATED"/>
    <property type="match status" value="1"/>
</dbReference>
<gene>
    <name evidence="6" type="ORF">BSU04_38625</name>
</gene>
<dbReference type="Gene3D" id="3.40.190.10">
    <property type="entry name" value="Periplasmic binding protein-like II"/>
    <property type="match status" value="2"/>
</dbReference>
<dbReference type="PROSITE" id="PS50931">
    <property type="entry name" value="HTH_LYSR"/>
    <property type="match status" value="1"/>
</dbReference>
<dbReference type="OrthoDB" id="6555293at2"/>
<keyword evidence="2" id="KW-0805">Transcription regulation</keyword>
<keyword evidence="3" id="KW-0238">DNA-binding</keyword>
<dbReference type="PRINTS" id="PR00039">
    <property type="entry name" value="HTHLYSR"/>
</dbReference>
<dbReference type="PANTHER" id="PTHR30579">
    <property type="entry name" value="TRANSCRIPTIONAL REGULATOR"/>
    <property type="match status" value="1"/>
</dbReference>
<dbReference type="GO" id="GO:0003700">
    <property type="term" value="F:DNA-binding transcription factor activity"/>
    <property type="evidence" value="ECO:0007669"/>
    <property type="project" value="InterPro"/>
</dbReference>
<dbReference type="GO" id="GO:0003677">
    <property type="term" value="F:DNA binding"/>
    <property type="evidence" value="ECO:0007669"/>
    <property type="project" value="UniProtKB-KW"/>
</dbReference>
<feature type="domain" description="HTH lysR-type" evidence="5">
    <location>
        <begin position="6"/>
        <end position="63"/>
    </location>
</feature>
<dbReference type="Pfam" id="PF03466">
    <property type="entry name" value="LysR_substrate"/>
    <property type="match status" value="1"/>
</dbReference>
<dbReference type="InterPro" id="IPR036388">
    <property type="entry name" value="WH-like_DNA-bd_sf"/>
</dbReference>
<proteinExistence type="inferred from homology"/>
<evidence type="ECO:0000313" key="6">
    <source>
        <dbReference type="EMBL" id="OXC73264.1"/>
    </source>
</evidence>
<dbReference type="InterPro" id="IPR036390">
    <property type="entry name" value="WH_DNA-bd_sf"/>
</dbReference>
<reference evidence="7" key="1">
    <citation type="submission" date="2017-01" db="EMBL/GenBank/DDBJ databases">
        <title>Genome Analysis of Deinococcus marmoris KOPRI26562.</title>
        <authorList>
            <person name="Kim J.H."/>
            <person name="Oh H.-M."/>
        </authorList>
    </citation>
    <scope>NUCLEOTIDE SEQUENCE [LARGE SCALE GENOMIC DNA]</scope>
    <source>
        <strain evidence="7">PAMC 26633</strain>
    </source>
</reference>
<dbReference type="FunFam" id="1.10.10.10:FF:000001">
    <property type="entry name" value="LysR family transcriptional regulator"/>
    <property type="match status" value="1"/>
</dbReference>
<dbReference type="InterPro" id="IPR005119">
    <property type="entry name" value="LysR_subst-bd"/>
</dbReference>
<dbReference type="Pfam" id="PF00126">
    <property type="entry name" value="HTH_1"/>
    <property type="match status" value="1"/>
</dbReference>
<dbReference type="Gene3D" id="1.10.10.10">
    <property type="entry name" value="Winged helix-like DNA-binding domain superfamily/Winged helix DNA-binding domain"/>
    <property type="match status" value="1"/>
</dbReference>
<evidence type="ECO:0000256" key="3">
    <source>
        <dbReference type="ARBA" id="ARBA00023125"/>
    </source>
</evidence>
<dbReference type="SUPFAM" id="SSF53850">
    <property type="entry name" value="Periplasmic binding protein-like II"/>
    <property type="match status" value="1"/>
</dbReference>
<protein>
    <submittedName>
        <fullName evidence="6">Transcriptional regulator</fullName>
    </submittedName>
</protein>
<evidence type="ECO:0000259" key="5">
    <source>
        <dbReference type="PROSITE" id="PS50931"/>
    </source>
</evidence>
<dbReference type="AlphaFoldDB" id="A0A226WQ05"/>
<sequence length="300" mass="32404">MVRVNLDMDVLRTLVIAHELGSFNRAADRLGRSQSAISQQIRKIEAQVGEPLFQKQGRGLALTSAGELVLAYARRILDLNDEAVSAVRGFTIDGIVRIGLPADFAEAWLPEVLGRFKRAHPAVRIEAVVDRNRHLLESLDKDELDLVVALGNEARSDAELVGVLPLAWIGPVSFERLWAPGEPISLVMYQTPCFFRQRALAALDDAGLPWRIAFTSPSLHGLWAAVEAGLGVTLRTTVGLPNCLQTVGDAMGLPAVAPPTLSVSLHDGGRSLQPAAARLREVVIETLTGSLRDLSMSTST</sequence>
<comment type="caution">
    <text evidence="6">The sequence shown here is derived from an EMBL/GenBank/DDBJ whole genome shotgun (WGS) entry which is preliminary data.</text>
</comment>
<dbReference type="InterPro" id="IPR000847">
    <property type="entry name" value="LysR_HTH_N"/>
</dbReference>
<organism evidence="6 7">
    <name type="scientific">Caballeronia sordidicola</name>
    <name type="common">Burkholderia sordidicola</name>
    <dbReference type="NCBI Taxonomy" id="196367"/>
    <lineage>
        <taxon>Bacteria</taxon>
        <taxon>Pseudomonadati</taxon>
        <taxon>Pseudomonadota</taxon>
        <taxon>Betaproteobacteria</taxon>
        <taxon>Burkholderiales</taxon>
        <taxon>Burkholderiaceae</taxon>
        <taxon>Caballeronia</taxon>
    </lineage>
</organism>
<evidence type="ECO:0000313" key="7">
    <source>
        <dbReference type="Proteomes" id="UP000214720"/>
    </source>
</evidence>
<dbReference type="RefSeq" id="WP_089165157.1">
    <property type="nucleotide sequence ID" value="NZ_MTHB01000256.1"/>
</dbReference>
<evidence type="ECO:0000256" key="2">
    <source>
        <dbReference type="ARBA" id="ARBA00023015"/>
    </source>
</evidence>
<dbReference type="InterPro" id="IPR050176">
    <property type="entry name" value="LTTR"/>
</dbReference>
<keyword evidence="4" id="KW-0804">Transcription</keyword>
<evidence type="ECO:0000256" key="1">
    <source>
        <dbReference type="ARBA" id="ARBA00009437"/>
    </source>
</evidence>
<comment type="similarity">
    <text evidence="1">Belongs to the LysR transcriptional regulatory family.</text>
</comment>
<dbReference type="SUPFAM" id="SSF46785">
    <property type="entry name" value="Winged helix' DNA-binding domain"/>
    <property type="match status" value="1"/>
</dbReference>
<dbReference type="Proteomes" id="UP000214720">
    <property type="component" value="Unassembled WGS sequence"/>
</dbReference>
<accession>A0A226WQ05</accession>